<keyword evidence="4" id="KW-1185">Reference proteome</keyword>
<accession>A0A6N7ER52</accession>
<comment type="caution">
    <text evidence="3">The sequence shown here is derived from an EMBL/GenBank/DDBJ whole genome shotgun (WGS) entry which is preliminary data.</text>
</comment>
<dbReference type="Pfam" id="PF01144">
    <property type="entry name" value="CoA_trans"/>
    <property type="match status" value="1"/>
</dbReference>
<evidence type="ECO:0000313" key="3">
    <source>
        <dbReference type="EMBL" id="MPV85344.1"/>
    </source>
</evidence>
<dbReference type="InterPro" id="IPR037171">
    <property type="entry name" value="NagB/RpiA_transferase-like"/>
</dbReference>
<dbReference type="NCBIfam" id="TIGR02428">
    <property type="entry name" value="pcaJ_scoB_fam"/>
    <property type="match status" value="1"/>
</dbReference>
<reference evidence="3 4" key="1">
    <citation type="submission" date="2019-10" db="EMBL/GenBank/DDBJ databases">
        <title>Cardiobacteriales fam. a chemoheterotrophic member of the order Cardiobacteriales, and proposal of Cardiobacteriales fam. nov.</title>
        <authorList>
            <person name="Wang C."/>
        </authorList>
    </citation>
    <scope>NUCLEOTIDE SEQUENCE [LARGE SCALE GENOMIC DNA]</scope>
    <source>
        <strain evidence="3 4">ML27</strain>
    </source>
</reference>
<dbReference type="SUPFAM" id="SSF100950">
    <property type="entry name" value="NagB/RpiA/CoA transferase-like"/>
    <property type="match status" value="1"/>
</dbReference>
<dbReference type="GO" id="GO:0008410">
    <property type="term" value="F:CoA-transferase activity"/>
    <property type="evidence" value="ECO:0007669"/>
    <property type="project" value="InterPro"/>
</dbReference>
<dbReference type="InParanoid" id="A0A6N7ER52"/>
<dbReference type="Proteomes" id="UP000471298">
    <property type="component" value="Unassembled WGS sequence"/>
</dbReference>
<organism evidence="3 4">
    <name type="scientific">Ostreibacterium oceani</name>
    <dbReference type="NCBI Taxonomy" id="2654998"/>
    <lineage>
        <taxon>Bacteria</taxon>
        <taxon>Pseudomonadati</taxon>
        <taxon>Pseudomonadota</taxon>
        <taxon>Gammaproteobacteria</taxon>
        <taxon>Cardiobacteriales</taxon>
        <taxon>Ostreibacteriaceae</taxon>
        <taxon>Ostreibacterium</taxon>
    </lineage>
</organism>
<sequence>MSQLNANEVILNRAAQEVTQDLLVNLGIGLPQQLTQHLAAAQTPMILSENGLIGVGKALPHEQANAYCMDAGGAYVDVVPGASFVDSALSFGLIRGGYVDLAFLGAFQVSQFGDLANWHVPGAKKTGMGGALEIASCAKKLVVLMRHQDKQGRAKILSHCTFPLTSHRCVNRIITEQAVFDIDKDGLILRETLAGYCVEAIKANTEAPFRLAPDLT</sequence>
<evidence type="ECO:0000256" key="1">
    <source>
        <dbReference type="ARBA" id="ARBA00007047"/>
    </source>
</evidence>
<keyword evidence="2 3" id="KW-0808">Transferase</keyword>
<comment type="similarity">
    <text evidence="1">Belongs to the 3-oxoacid CoA-transferase subunit B family.</text>
</comment>
<dbReference type="RefSeq" id="WP_152808502.1">
    <property type="nucleotide sequence ID" value="NZ_WHNW01000001.1"/>
</dbReference>
<proteinExistence type="inferred from homology"/>
<evidence type="ECO:0000313" key="4">
    <source>
        <dbReference type="Proteomes" id="UP000471298"/>
    </source>
</evidence>
<evidence type="ECO:0000256" key="2">
    <source>
        <dbReference type="ARBA" id="ARBA00022679"/>
    </source>
</evidence>
<dbReference type="InterPro" id="IPR012791">
    <property type="entry name" value="3-oxoacid_CoA-transf_B"/>
</dbReference>
<protein>
    <submittedName>
        <fullName evidence="3">3-oxoacid CoA-transferase subunit B</fullName>
    </submittedName>
</protein>
<dbReference type="PANTHER" id="PTHR13707">
    <property type="entry name" value="KETOACID-COENZYME A TRANSFERASE"/>
    <property type="match status" value="1"/>
</dbReference>
<dbReference type="EMBL" id="WHNW01000001">
    <property type="protein sequence ID" value="MPV85344.1"/>
    <property type="molecule type" value="Genomic_DNA"/>
</dbReference>
<name>A0A6N7ER52_9GAMM</name>
<dbReference type="Gene3D" id="3.40.1080.10">
    <property type="entry name" value="Glutaconate Coenzyme A-transferase"/>
    <property type="match status" value="1"/>
</dbReference>
<dbReference type="FunCoup" id="A0A6N7ER52">
    <property type="interactions" value="91"/>
</dbReference>
<gene>
    <name evidence="3" type="ORF">GCU85_01175</name>
</gene>
<dbReference type="PANTHER" id="PTHR13707:SF60">
    <property type="entry name" value="ACETATE COA-TRANSFERASE SUBUNIT ALPHA"/>
    <property type="match status" value="1"/>
</dbReference>
<dbReference type="SMART" id="SM00882">
    <property type="entry name" value="CoA_trans"/>
    <property type="match status" value="1"/>
</dbReference>
<dbReference type="InterPro" id="IPR004165">
    <property type="entry name" value="CoA_trans_fam_I"/>
</dbReference>
<dbReference type="AlphaFoldDB" id="A0A6N7ER52"/>